<dbReference type="InterPro" id="IPR001912">
    <property type="entry name" value="Ribosomal_uS4_N"/>
</dbReference>
<reference evidence="10 11" key="1">
    <citation type="submission" date="2024-03" db="EMBL/GenBank/DDBJ databases">
        <title>Aureococcus anophagefferens CCMP1851 and Kratosvirus quantuckense: Draft genome of a second virus-susceptible host strain in the model system.</title>
        <authorList>
            <person name="Chase E."/>
            <person name="Truchon A.R."/>
            <person name="Schepens W."/>
            <person name="Wilhelm S.W."/>
        </authorList>
    </citation>
    <scope>NUCLEOTIDE SEQUENCE [LARGE SCALE GENOMIC DNA]</scope>
    <source>
        <strain evidence="10 11">CCMP1851</strain>
    </source>
</reference>
<name>A0ABR1GBA3_AURAN</name>
<evidence type="ECO:0000256" key="4">
    <source>
        <dbReference type="ARBA" id="ARBA00022884"/>
    </source>
</evidence>
<dbReference type="PANTHER" id="PTHR11831">
    <property type="entry name" value="30S 40S RIBOSOMAL PROTEIN"/>
    <property type="match status" value="1"/>
</dbReference>
<dbReference type="PANTHER" id="PTHR11831:SF1">
    <property type="entry name" value="U3 SMALL NUCLEOLAR RIBONUCLEOPROTEIN PROTEIN IMP3"/>
    <property type="match status" value="1"/>
</dbReference>
<dbReference type="CDD" id="cd00165">
    <property type="entry name" value="S4"/>
    <property type="match status" value="1"/>
</dbReference>
<comment type="similarity">
    <text evidence="2">Belongs to the universal ribosomal protein uS4 family.</text>
</comment>
<proteinExistence type="inferred from homology"/>
<accession>A0ABR1GBA3</accession>
<comment type="subcellular location">
    <subcellularLocation>
        <location evidence="1">Nucleus</location>
        <location evidence="1">Nucleolus</location>
    </subcellularLocation>
</comment>
<evidence type="ECO:0000313" key="10">
    <source>
        <dbReference type="EMBL" id="KAK7250339.1"/>
    </source>
</evidence>
<evidence type="ECO:0000256" key="5">
    <source>
        <dbReference type="ARBA" id="ARBA00023242"/>
    </source>
</evidence>
<dbReference type="Pfam" id="PF01479">
    <property type="entry name" value="S4"/>
    <property type="match status" value="1"/>
</dbReference>
<keyword evidence="3" id="KW-0690">Ribosome biogenesis</keyword>
<feature type="domain" description="Small ribosomal subunit protein uS4 N-terminal" evidence="9">
    <location>
        <begin position="72"/>
        <end position="175"/>
    </location>
</feature>
<comment type="caution">
    <text evidence="10">The sequence shown here is derived from an EMBL/GenBank/DDBJ whole genome shotgun (WGS) entry which is preliminary data.</text>
</comment>
<evidence type="ECO:0000259" key="9">
    <source>
        <dbReference type="SMART" id="SM01390"/>
    </source>
</evidence>
<feature type="domain" description="RNA-binding S4" evidence="8">
    <location>
        <begin position="176"/>
        <end position="243"/>
    </location>
</feature>
<evidence type="ECO:0000259" key="8">
    <source>
        <dbReference type="SMART" id="SM00363"/>
    </source>
</evidence>
<sequence>MSDEEQPRLPDYFPLAPKGCAKQANAFFECFAAAGAQAPDTACMSWWVKRNSMPEIYRAAVAARPESNNTMKLKHHESKLLRKVDFLQWKSDNTLREAQVLRRYHVTKREDYVKYSRLVGQVTSMVAKLKALKPDDAQREELSELLLRKLFAMGLVDSDAGLAKAEKVSVSAFCRRRLPVILVRLKMAQSVKEAVSFVERGDVRVGPTVITDSAFLVTRSMEDFVTWAGDASQRRHIAKYNNKLDDFDLLQL</sequence>
<dbReference type="InterPro" id="IPR002942">
    <property type="entry name" value="S4_RNA-bd"/>
</dbReference>
<dbReference type="EMBL" id="JBBJCI010000037">
    <property type="protein sequence ID" value="KAK7250339.1"/>
    <property type="molecule type" value="Genomic_DNA"/>
</dbReference>
<keyword evidence="4 7" id="KW-0694">RNA-binding</keyword>
<dbReference type="SMART" id="SM00363">
    <property type="entry name" value="S4"/>
    <property type="match status" value="1"/>
</dbReference>
<evidence type="ECO:0000313" key="11">
    <source>
        <dbReference type="Proteomes" id="UP001363151"/>
    </source>
</evidence>
<gene>
    <name evidence="10" type="primary">IMP3</name>
    <name evidence="10" type="ORF">SO694_00007454</name>
</gene>
<dbReference type="PROSITE" id="PS50889">
    <property type="entry name" value="S4"/>
    <property type="match status" value="1"/>
</dbReference>
<dbReference type="SUPFAM" id="SSF55174">
    <property type="entry name" value="Alpha-L RNA-binding motif"/>
    <property type="match status" value="1"/>
</dbReference>
<protein>
    <submittedName>
        <fullName evidence="10">SnoRNA binding protein</fullName>
    </submittedName>
</protein>
<dbReference type="Pfam" id="PF00163">
    <property type="entry name" value="Ribosomal_S4"/>
    <property type="match status" value="1"/>
</dbReference>
<dbReference type="SMART" id="SM01390">
    <property type="entry name" value="Ribosomal_S4"/>
    <property type="match status" value="1"/>
</dbReference>
<evidence type="ECO:0000256" key="6">
    <source>
        <dbReference type="ARBA" id="ARBA00023274"/>
    </source>
</evidence>
<evidence type="ECO:0000256" key="1">
    <source>
        <dbReference type="ARBA" id="ARBA00004604"/>
    </source>
</evidence>
<keyword evidence="6" id="KW-0687">Ribonucleoprotein</keyword>
<evidence type="ECO:0000256" key="2">
    <source>
        <dbReference type="ARBA" id="ARBA00007465"/>
    </source>
</evidence>
<evidence type="ECO:0000256" key="3">
    <source>
        <dbReference type="ARBA" id="ARBA00022517"/>
    </source>
</evidence>
<keyword evidence="5" id="KW-0539">Nucleus</keyword>
<keyword evidence="11" id="KW-1185">Reference proteome</keyword>
<dbReference type="Proteomes" id="UP001363151">
    <property type="component" value="Unassembled WGS sequence"/>
</dbReference>
<evidence type="ECO:0000256" key="7">
    <source>
        <dbReference type="PROSITE-ProRule" id="PRU00182"/>
    </source>
</evidence>
<organism evidence="10 11">
    <name type="scientific">Aureococcus anophagefferens</name>
    <name type="common">Harmful bloom alga</name>
    <dbReference type="NCBI Taxonomy" id="44056"/>
    <lineage>
        <taxon>Eukaryota</taxon>
        <taxon>Sar</taxon>
        <taxon>Stramenopiles</taxon>
        <taxon>Ochrophyta</taxon>
        <taxon>Pelagophyceae</taxon>
        <taxon>Pelagomonadales</taxon>
        <taxon>Pelagomonadaceae</taxon>
        <taxon>Aureococcus</taxon>
    </lineage>
</organism>
<dbReference type="InterPro" id="IPR022801">
    <property type="entry name" value="Ribosomal_uS4"/>
</dbReference>